<dbReference type="RefSeq" id="WP_109429329.1">
    <property type="nucleotide sequence ID" value="NZ_MPDK01000002.1"/>
</dbReference>
<evidence type="ECO:0000256" key="2">
    <source>
        <dbReference type="ARBA" id="ARBA00012162"/>
    </source>
</evidence>
<dbReference type="EMBL" id="MPDK01000002">
    <property type="protein sequence ID" value="PWI58737.1"/>
    <property type="molecule type" value="Genomic_DNA"/>
</dbReference>
<protein>
    <recommendedName>
        <fullName evidence="3">Uroporphyrinogen-III C-methyltransferase</fullName>
        <ecNumber evidence="2">2.1.1.107</ecNumber>
    </recommendedName>
    <alternativeName>
        <fullName evidence="8">Uroporphyrinogen III methylase</fullName>
    </alternativeName>
</protein>
<gene>
    <name evidence="11" type="ORF">BM613_01175</name>
</gene>
<dbReference type="InterPro" id="IPR014777">
    <property type="entry name" value="4pyrrole_Mease_sub1"/>
</dbReference>
<reference evidence="11 12" key="1">
    <citation type="submission" date="2016-11" db="EMBL/GenBank/DDBJ databases">
        <title>Comparative genomics of Acidibacillus ferroxidans species.</title>
        <authorList>
            <person name="Oliveira G."/>
            <person name="Nunes G."/>
            <person name="Oliveira R."/>
            <person name="Araujo F."/>
            <person name="Salim A."/>
            <person name="Scholte L."/>
            <person name="Morais D."/>
            <person name="Nancucheo I."/>
            <person name="Johnson D.B."/>
            <person name="Grail B."/>
            <person name="Bittencourt J."/>
            <person name="Valadares R."/>
        </authorList>
    </citation>
    <scope>NUCLEOTIDE SEQUENCE [LARGE SCALE GENOMIC DNA]</scope>
    <source>
        <strain evidence="11 12">Y002</strain>
    </source>
</reference>
<evidence type="ECO:0000256" key="3">
    <source>
        <dbReference type="ARBA" id="ARBA00018323"/>
    </source>
</evidence>
<accession>A0A2U3DBS8</accession>
<dbReference type="InterPro" id="IPR050161">
    <property type="entry name" value="Siro_Cobalamin_biosynth"/>
</dbReference>
<dbReference type="Gene3D" id="3.40.1010.10">
    <property type="entry name" value="Cobalt-precorrin-4 Transmethylase, Domain 1"/>
    <property type="match status" value="1"/>
</dbReference>
<evidence type="ECO:0000256" key="8">
    <source>
        <dbReference type="ARBA" id="ARBA00079776"/>
    </source>
</evidence>
<dbReference type="CDD" id="cd11642">
    <property type="entry name" value="SUMT"/>
    <property type="match status" value="1"/>
</dbReference>
<dbReference type="EC" id="2.1.1.107" evidence="2"/>
<evidence type="ECO:0000313" key="12">
    <source>
        <dbReference type="Proteomes" id="UP000245380"/>
    </source>
</evidence>
<comment type="similarity">
    <text evidence="1 9">Belongs to the precorrin methyltransferase family.</text>
</comment>
<dbReference type="FunFam" id="3.40.1010.10:FF:000001">
    <property type="entry name" value="Siroheme synthase"/>
    <property type="match status" value="1"/>
</dbReference>
<proteinExistence type="inferred from homology"/>
<evidence type="ECO:0000259" key="10">
    <source>
        <dbReference type="Pfam" id="PF00590"/>
    </source>
</evidence>
<dbReference type="PANTHER" id="PTHR45790:SF3">
    <property type="entry name" value="S-ADENOSYL-L-METHIONINE-DEPENDENT UROPORPHYRINOGEN III METHYLTRANSFERASE, CHLOROPLASTIC"/>
    <property type="match status" value="1"/>
</dbReference>
<dbReference type="AlphaFoldDB" id="A0A2U3DBS8"/>
<keyword evidence="6" id="KW-0949">S-adenosyl-L-methionine</keyword>
<keyword evidence="12" id="KW-1185">Reference proteome</keyword>
<dbReference type="PROSITE" id="PS00840">
    <property type="entry name" value="SUMT_2"/>
    <property type="match status" value="1"/>
</dbReference>
<dbReference type="GO" id="GO:0019354">
    <property type="term" value="P:siroheme biosynthetic process"/>
    <property type="evidence" value="ECO:0007669"/>
    <property type="project" value="InterPro"/>
</dbReference>
<organism evidence="11 12">
    <name type="scientific">Sulfoacidibacillus thermotolerans</name>
    <name type="common">Acidibacillus sulfuroxidans</name>
    <dbReference type="NCBI Taxonomy" id="1765684"/>
    <lineage>
        <taxon>Bacteria</taxon>
        <taxon>Bacillati</taxon>
        <taxon>Bacillota</taxon>
        <taxon>Bacilli</taxon>
        <taxon>Bacillales</taxon>
        <taxon>Alicyclobacillaceae</taxon>
        <taxon>Sulfoacidibacillus</taxon>
    </lineage>
</organism>
<dbReference type="SUPFAM" id="SSF53790">
    <property type="entry name" value="Tetrapyrrole methylase"/>
    <property type="match status" value="1"/>
</dbReference>
<evidence type="ECO:0000256" key="9">
    <source>
        <dbReference type="RuleBase" id="RU003960"/>
    </source>
</evidence>
<sequence length="254" mass="27195">MTGKVYLVGAGPGDPGLITVKGRECIEQADILLYDRLIAPELLDFAPSYAKKIYVGKDPQHHAVRQEEIHQKLVDYALAGNTVVRLKGGDPFVFGRGAEEAQVLSANQIPFEIVPGVTSAVAAPAYAGIPVSHRNYSGSFHVITGHECSDSKVSEEEWRALAKVGGTIVILMGLSHLQQIVTRLIQYGKSEGTPAAVVSKGTTKDQEVVTATLGTLFEACQARAIASPATVVIGEIVTLSASLSWFWPRIAMEQ</sequence>
<dbReference type="NCBIfam" id="TIGR01469">
    <property type="entry name" value="cobA_cysG_Cterm"/>
    <property type="match status" value="1"/>
</dbReference>
<keyword evidence="7" id="KW-0627">Porphyrin biosynthesis</keyword>
<dbReference type="GO" id="GO:0032259">
    <property type="term" value="P:methylation"/>
    <property type="evidence" value="ECO:0007669"/>
    <property type="project" value="UniProtKB-KW"/>
</dbReference>
<dbReference type="InterPro" id="IPR003043">
    <property type="entry name" value="Uropor_MeTrfase_CS"/>
</dbReference>
<evidence type="ECO:0000256" key="1">
    <source>
        <dbReference type="ARBA" id="ARBA00005879"/>
    </source>
</evidence>
<dbReference type="FunFam" id="3.30.950.10:FF:000001">
    <property type="entry name" value="Siroheme synthase"/>
    <property type="match status" value="1"/>
</dbReference>
<keyword evidence="4 9" id="KW-0489">Methyltransferase</keyword>
<dbReference type="InterPro" id="IPR035996">
    <property type="entry name" value="4pyrrol_Methylase_sf"/>
</dbReference>
<feature type="domain" description="Tetrapyrrole methylase" evidence="10">
    <location>
        <begin position="4"/>
        <end position="216"/>
    </location>
</feature>
<dbReference type="PANTHER" id="PTHR45790">
    <property type="entry name" value="SIROHEME SYNTHASE-RELATED"/>
    <property type="match status" value="1"/>
</dbReference>
<evidence type="ECO:0000256" key="4">
    <source>
        <dbReference type="ARBA" id="ARBA00022603"/>
    </source>
</evidence>
<dbReference type="Pfam" id="PF00590">
    <property type="entry name" value="TP_methylase"/>
    <property type="match status" value="1"/>
</dbReference>
<dbReference type="InterPro" id="IPR006366">
    <property type="entry name" value="CobA/CysG_C"/>
</dbReference>
<keyword evidence="5 9" id="KW-0808">Transferase</keyword>
<evidence type="ECO:0000256" key="5">
    <source>
        <dbReference type="ARBA" id="ARBA00022679"/>
    </source>
</evidence>
<dbReference type="InterPro" id="IPR014776">
    <property type="entry name" value="4pyrrole_Mease_sub2"/>
</dbReference>
<dbReference type="PROSITE" id="PS00839">
    <property type="entry name" value="SUMT_1"/>
    <property type="match status" value="1"/>
</dbReference>
<dbReference type="Gene3D" id="3.30.950.10">
    <property type="entry name" value="Methyltransferase, Cobalt-precorrin-4 Transmethylase, Domain 2"/>
    <property type="match status" value="1"/>
</dbReference>
<name>A0A2U3DBS8_SULT2</name>
<comment type="caution">
    <text evidence="11">The sequence shown here is derived from an EMBL/GenBank/DDBJ whole genome shotgun (WGS) entry which is preliminary data.</text>
</comment>
<dbReference type="InterPro" id="IPR000878">
    <property type="entry name" value="4pyrrol_Mease"/>
</dbReference>
<dbReference type="GO" id="GO:0004851">
    <property type="term" value="F:uroporphyrin-III C-methyltransferase activity"/>
    <property type="evidence" value="ECO:0007669"/>
    <property type="project" value="UniProtKB-EC"/>
</dbReference>
<evidence type="ECO:0000256" key="6">
    <source>
        <dbReference type="ARBA" id="ARBA00022691"/>
    </source>
</evidence>
<dbReference type="Proteomes" id="UP000245380">
    <property type="component" value="Unassembled WGS sequence"/>
</dbReference>
<evidence type="ECO:0000256" key="7">
    <source>
        <dbReference type="ARBA" id="ARBA00023244"/>
    </source>
</evidence>
<dbReference type="NCBIfam" id="NF004790">
    <property type="entry name" value="PRK06136.1"/>
    <property type="match status" value="1"/>
</dbReference>
<evidence type="ECO:0000313" key="11">
    <source>
        <dbReference type="EMBL" id="PWI58737.1"/>
    </source>
</evidence>
<dbReference type="OrthoDB" id="9815856at2"/>